<proteinExistence type="predicted"/>
<name>A0ABQ8TZ82_PERAM</name>
<accession>A0ABQ8TZ82</accession>
<dbReference type="EMBL" id="JAJSOF020000001">
    <property type="protein sequence ID" value="KAJ4452022.1"/>
    <property type="molecule type" value="Genomic_DNA"/>
</dbReference>
<protein>
    <submittedName>
        <fullName evidence="1">Uncharacterized protein</fullName>
    </submittedName>
</protein>
<evidence type="ECO:0000313" key="1">
    <source>
        <dbReference type="EMBL" id="KAJ4452022.1"/>
    </source>
</evidence>
<comment type="caution">
    <text evidence="1">The sequence shown here is derived from an EMBL/GenBank/DDBJ whole genome shotgun (WGS) entry which is preliminary data.</text>
</comment>
<sequence length="264" mass="29652">MDYWDYCGGWKDVWMDGWMNGKRKEGFREGIRELHKRILALVCNITEAGASTQFNIPIAYAVQSGKNIEESSLKALTVTPQVWTEIGESEMVFDEMRPRIRHRLPGIHLTVGENLGKDPTSDAAEICHVRDALTGWYTSSQTTHPPAHPEFKKQSDVIFSQKILDKLLSSFKSEQDIVRLLALQESESGAWLHALLSPHIGTPIDSIHPLKSQWLYALVVNSASHTNVFAEELLIFTAIMDSAVRGGRVAFPDIHLSMISLKDL</sequence>
<organism evidence="1 2">
    <name type="scientific">Periplaneta americana</name>
    <name type="common">American cockroach</name>
    <name type="synonym">Blatta americana</name>
    <dbReference type="NCBI Taxonomy" id="6978"/>
    <lineage>
        <taxon>Eukaryota</taxon>
        <taxon>Metazoa</taxon>
        <taxon>Ecdysozoa</taxon>
        <taxon>Arthropoda</taxon>
        <taxon>Hexapoda</taxon>
        <taxon>Insecta</taxon>
        <taxon>Pterygota</taxon>
        <taxon>Neoptera</taxon>
        <taxon>Polyneoptera</taxon>
        <taxon>Dictyoptera</taxon>
        <taxon>Blattodea</taxon>
        <taxon>Blattoidea</taxon>
        <taxon>Blattidae</taxon>
        <taxon>Blattinae</taxon>
        <taxon>Periplaneta</taxon>
    </lineage>
</organism>
<dbReference type="Proteomes" id="UP001148838">
    <property type="component" value="Unassembled WGS sequence"/>
</dbReference>
<keyword evidence="2" id="KW-1185">Reference proteome</keyword>
<gene>
    <name evidence="1" type="ORF">ANN_03536</name>
</gene>
<reference evidence="1 2" key="1">
    <citation type="journal article" date="2022" name="Allergy">
        <title>Genome assembly and annotation of Periplaneta americana reveal a comprehensive cockroach allergen profile.</title>
        <authorList>
            <person name="Wang L."/>
            <person name="Xiong Q."/>
            <person name="Saelim N."/>
            <person name="Wang L."/>
            <person name="Nong W."/>
            <person name="Wan A.T."/>
            <person name="Shi M."/>
            <person name="Liu X."/>
            <person name="Cao Q."/>
            <person name="Hui J.H.L."/>
            <person name="Sookrung N."/>
            <person name="Leung T.F."/>
            <person name="Tungtrongchitr A."/>
            <person name="Tsui S.K.W."/>
        </authorList>
    </citation>
    <scope>NUCLEOTIDE SEQUENCE [LARGE SCALE GENOMIC DNA]</scope>
    <source>
        <strain evidence="1">PWHHKU_190912</strain>
    </source>
</reference>
<evidence type="ECO:0000313" key="2">
    <source>
        <dbReference type="Proteomes" id="UP001148838"/>
    </source>
</evidence>